<dbReference type="Proteomes" id="UP000266196">
    <property type="component" value="Unassembled WGS sequence"/>
</dbReference>
<dbReference type="EMBL" id="QUTA01002375">
    <property type="protein sequence ID" value="RHY27400.1"/>
    <property type="molecule type" value="Genomic_DNA"/>
</dbReference>
<protein>
    <recommendedName>
        <fullName evidence="2">GH18 domain-containing protein</fullName>
    </recommendedName>
</protein>
<evidence type="ECO:0000313" key="5">
    <source>
        <dbReference type="EMBL" id="RHY63963.1"/>
    </source>
</evidence>
<dbReference type="Gene3D" id="3.20.20.80">
    <property type="entry name" value="Glycosidases"/>
    <property type="match status" value="1"/>
</dbReference>
<dbReference type="SUPFAM" id="SSF51445">
    <property type="entry name" value="(Trans)glycosidases"/>
    <property type="match status" value="1"/>
</dbReference>
<dbReference type="Proteomes" id="UP000266643">
    <property type="component" value="Unassembled WGS sequence"/>
</dbReference>
<feature type="domain" description="GH18" evidence="2">
    <location>
        <begin position="1"/>
        <end position="229"/>
    </location>
</feature>
<dbReference type="InterPro" id="IPR001223">
    <property type="entry name" value="Glyco_hydro18_cat"/>
</dbReference>
<sequence>MKSFGLDFVRIGWEYPTEGGNNQSVVPHRPNDIANYLKVLQLFRQEFAKLPWKAELSVASHAGSDNYRHWDFTANCGLQDHINIMTYDLAGDWSAYTDHQAKLYKDPNHPAGKEYSVHGAVQDYIKGGCPSDKIVMGIPAYGRSFEGTSGLYGNFTKPTKGSYTGEPGIYDPESKLFITYESPKSLAAKLDFIKKYNLGGTMYWSGDADAGAGTARSLITKSYNYFDKEIMACWKNNINYPDSRYPNVREGSSPSTTKPVTTKPTTTKATTTTAQPVTTKATPSLTATPLTSSPTTSMATLSHTTSSATPITSTPNPPNPTTTKATIPVTSTKGPVTVVSAGPELAVTPLELDAPGSKVKED</sequence>
<dbReference type="PANTHER" id="PTHR11177:SF317">
    <property type="entry name" value="CHITINASE 12-RELATED"/>
    <property type="match status" value="1"/>
</dbReference>
<accession>A0A397BXL0</accession>
<dbReference type="EMBL" id="QUTE01012830">
    <property type="protein sequence ID" value="RHZ06068.1"/>
    <property type="molecule type" value="Genomic_DNA"/>
</dbReference>
<dbReference type="Proteomes" id="UP000265716">
    <property type="component" value="Unassembled WGS sequence"/>
</dbReference>
<dbReference type="Proteomes" id="UP000283543">
    <property type="component" value="Unassembled WGS sequence"/>
</dbReference>
<evidence type="ECO:0000313" key="14">
    <source>
        <dbReference type="Proteomes" id="UP000286510"/>
    </source>
</evidence>
<dbReference type="GO" id="GO:0008061">
    <property type="term" value="F:chitin binding"/>
    <property type="evidence" value="ECO:0007669"/>
    <property type="project" value="InterPro"/>
</dbReference>
<dbReference type="SMART" id="SM00636">
    <property type="entry name" value="Glyco_18"/>
    <property type="match status" value="1"/>
</dbReference>
<feature type="region of interest" description="Disordered" evidence="1">
    <location>
        <begin position="244"/>
        <end position="335"/>
    </location>
</feature>
<dbReference type="AlphaFoldDB" id="A0A397BXL0"/>
<dbReference type="Pfam" id="PF00704">
    <property type="entry name" value="Glyco_hydro_18"/>
    <property type="match status" value="1"/>
</dbReference>
<dbReference type="InterPro" id="IPR029070">
    <property type="entry name" value="Chitinase_insertion_sf"/>
</dbReference>
<evidence type="ECO:0000313" key="13">
    <source>
        <dbReference type="Proteomes" id="UP000283543"/>
    </source>
</evidence>
<dbReference type="InterPro" id="IPR050314">
    <property type="entry name" value="Glycosyl_Hydrlase_18"/>
</dbReference>
<evidence type="ECO:0000313" key="3">
    <source>
        <dbReference type="EMBL" id="RHY27400.1"/>
    </source>
</evidence>
<dbReference type="EMBL" id="QUTF01006250">
    <property type="protein sequence ID" value="RHZ40718.1"/>
    <property type="molecule type" value="Genomic_DNA"/>
</dbReference>
<dbReference type="GO" id="GO:0005975">
    <property type="term" value="P:carbohydrate metabolic process"/>
    <property type="evidence" value="ECO:0007669"/>
    <property type="project" value="InterPro"/>
</dbReference>
<evidence type="ECO:0000256" key="1">
    <source>
        <dbReference type="SAM" id="MobiDB-lite"/>
    </source>
</evidence>
<comment type="caution">
    <text evidence="3">The sequence shown here is derived from an EMBL/GenBank/DDBJ whole genome shotgun (WGS) entry which is preliminary data.</text>
</comment>
<evidence type="ECO:0000313" key="4">
    <source>
        <dbReference type="EMBL" id="RHY45444.1"/>
    </source>
</evidence>
<evidence type="ECO:0000313" key="9">
    <source>
        <dbReference type="Proteomes" id="UP000265716"/>
    </source>
</evidence>
<dbReference type="EMBL" id="QUTB01002401">
    <property type="protein sequence ID" value="RHY72830.1"/>
    <property type="molecule type" value="Genomic_DNA"/>
</dbReference>
<gene>
    <name evidence="3" type="ORF">DYB25_012932</name>
    <name evidence="8" type="ORF">DYB26_005231</name>
    <name evidence="4" type="ORF">DYB30_013248</name>
    <name evidence="7" type="ORF">DYB31_012026</name>
    <name evidence="6" type="ORF">DYB34_013235</name>
    <name evidence="5" type="ORF">DYB38_013604</name>
</gene>
<feature type="compositionally biased region" description="Low complexity" evidence="1">
    <location>
        <begin position="256"/>
        <end position="314"/>
    </location>
</feature>
<dbReference type="InterPro" id="IPR017853">
    <property type="entry name" value="GH"/>
</dbReference>
<dbReference type="Proteomes" id="UP000266239">
    <property type="component" value="Unassembled WGS sequence"/>
</dbReference>
<evidence type="ECO:0000313" key="11">
    <source>
        <dbReference type="Proteomes" id="UP000266239"/>
    </source>
</evidence>
<dbReference type="PROSITE" id="PS51910">
    <property type="entry name" value="GH18_2"/>
    <property type="match status" value="1"/>
</dbReference>
<dbReference type="Gene3D" id="3.10.50.10">
    <property type="match status" value="1"/>
</dbReference>
<dbReference type="Proteomes" id="UP000286510">
    <property type="component" value="Unassembled WGS sequence"/>
</dbReference>
<evidence type="ECO:0000313" key="7">
    <source>
        <dbReference type="EMBL" id="RHZ06068.1"/>
    </source>
</evidence>
<evidence type="ECO:0000259" key="2">
    <source>
        <dbReference type="PROSITE" id="PS51910"/>
    </source>
</evidence>
<dbReference type="PANTHER" id="PTHR11177">
    <property type="entry name" value="CHITINASE"/>
    <property type="match status" value="1"/>
</dbReference>
<dbReference type="VEuPathDB" id="FungiDB:H257_14165"/>
<evidence type="ECO:0000313" key="10">
    <source>
        <dbReference type="Proteomes" id="UP000266196"/>
    </source>
</evidence>
<evidence type="ECO:0000313" key="8">
    <source>
        <dbReference type="EMBL" id="RHZ40718.1"/>
    </source>
</evidence>
<dbReference type="InterPro" id="IPR011583">
    <property type="entry name" value="Chitinase_II/V-like_cat"/>
</dbReference>
<evidence type="ECO:0000313" key="12">
    <source>
        <dbReference type="Proteomes" id="UP000266643"/>
    </source>
</evidence>
<dbReference type="VEuPathDB" id="FungiDB:H257_14166"/>
<organism evidence="3 11">
    <name type="scientific">Aphanomyces astaci</name>
    <name type="common">Crayfish plague agent</name>
    <dbReference type="NCBI Taxonomy" id="112090"/>
    <lineage>
        <taxon>Eukaryota</taxon>
        <taxon>Sar</taxon>
        <taxon>Stramenopiles</taxon>
        <taxon>Oomycota</taxon>
        <taxon>Saprolegniomycetes</taxon>
        <taxon>Saprolegniales</taxon>
        <taxon>Verrucalvaceae</taxon>
        <taxon>Aphanomyces</taxon>
    </lineage>
</organism>
<evidence type="ECO:0000313" key="6">
    <source>
        <dbReference type="EMBL" id="RHY72830.1"/>
    </source>
</evidence>
<dbReference type="EMBL" id="QUTD01008639">
    <property type="protein sequence ID" value="RHY45444.1"/>
    <property type="molecule type" value="Genomic_DNA"/>
</dbReference>
<dbReference type="EMBL" id="QUTC01004536">
    <property type="protein sequence ID" value="RHY63963.1"/>
    <property type="molecule type" value="Genomic_DNA"/>
</dbReference>
<proteinExistence type="predicted"/>
<reference evidence="9 10" key="1">
    <citation type="submission" date="2018-08" db="EMBL/GenBank/DDBJ databases">
        <title>Aphanomyces genome sequencing and annotation.</title>
        <authorList>
            <person name="Minardi D."/>
            <person name="Oidtmann B."/>
            <person name="Van Der Giezen M."/>
            <person name="Studholme D.J."/>
        </authorList>
    </citation>
    <scope>NUCLEOTIDE SEQUENCE [LARGE SCALE GENOMIC DNA]</scope>
    <source>
        <strain evidence="7 10">197901</strain>
        <strain evidence="4 12">D2</strain>
        <strain evidence="8 14">FDL457</strain>
        <strain evidence="5 9">SA</strain>
        <strain evidence="6 13">Si</strain>
        <strain evidence="3 11">Yx</strain>
    </source>
</reference>
<name>A0A397BXL0_APHAT</name>